<evidence type="ECO:0000256" key="1">
    <source>
        <dbReference type="ARBA" id="ARBA00004651"/>
    </source>
</evidence>
<name>A0ABW1X2J4_9ACTN</name>
<dbReference type="Proteomes" id="UP001596266">
    <property type="component" value="Unassembled WGS sequence"/>
</dbReference>
<keyword evidence="6 9" id="KW-1133">Transmembrane helix</keyword>
<reference evidence="11" key="1">
    <citation type="journal article" date="2019" name="Int. J. Syst. Evol. Microbiol.">
        <title>The Global Catalogue of Microorganisms (GCM) 10K type strain sequencing project: providing services to taxonomists for standard genome sequencing and annotation.</title>
        <authorList>
            <consortium name="The Broad Institute Genomics Platform"/>
            <consortium name="The Broad Institute Genome Sequencing Center for Infectious Disease"/>
            <person name="Wu L."/>
            <person name="Ma J."/>
        </authorList>
    </citation>
    <scope>NUCLEOTIDE SEQUENCE [LARGE SCALE GENOMIC DNA]</scope>
    <source>
        <strain evidence="11">CGMCC 1.15277</strain>
    </source>
</reference>
<evidence type="ECO:0000256" key="9">
    <source>
        <dbReference type="SAM" id="Phobius"/>
    </source>
</evidence>
<feature type="transmembrane region" description="Helical" evidence="9">
    <location>
        <begin position="124"/>
        <end position="145"/>
    </location>
</feature>
<feature type="transmembrane region" description="Helical" evidence="9">
    <location>
        <begin position="63"/>
        <end position="86"/>
    </location>
</feature>
<evidence type="ECO:0000256" key="6">
    <source>
        <dbReference type="ARBA" id="ARBA00022989"/>
    </source>
</evidence>
<comment type="subcellular location">
    <subcellularLocation>
        <location evidence="1 8">Cell membrane</location>
        <topology evidence="1 8">Multi-pass membrane protein</topology>
    </subcellularLocation>
</comment>
<proteinExistence type="inferred from homology"/>
<dbReference type="InterPro" id="IPR003784">
    <property type="entry name" value="BioY"/>
</dbReference>
<evidence type="ECO:0000313" key="10">
    <source>
        <dbReference type="EMBL" id="MFC6396745.1"/>
    </source>
</evidence>
<comment type="similarity">
    <text evidence="2 8">Belongs to the BioY family.</text>
</comment>
<dbReference type="Gene3D" id="1.10.1760.20">
    <property type="match status" value="1"/>
</dbReference>
<dbReference type="PANTHER" id="PTHR34295:SF4">
    <property type="entry name" value="BIOTIN TRANSPORTER BIOY-RELATED"/>
    <property type="match status" value="1"/>
</dbReference>
<evidence type="ECO:0000313" key="11">
    <source>
        <dbReference type="Proteomes" id="UP001596266"/>
    </source>
</evidence>
<sequence>MSRRSPATDLALIAVFAALIAAVTVFVPGFNVAGSTVPITLQTLVIGLTGLVLGPWRGFLATLLYLVIGFAGLPVFAQGAAGLSVLRRGSAGYLLSFPIYALVVGALAYAYLRRGRAGNPVRAAIALVLAGIIGSILIVHPMGIVGMDMNIANMSFGAAVKADRLYWPGDLVKTVVAALVALAVHRAFPWLSLGRSSVSVTNR</sequence>
<protein>
    <recommendedName>
        <fullName evidence="8">Biotin transporter</fullName>
    </recommendedName>
</protein>
<dbReference type="EMBL" id="JBHSUA010000015">
    <property type="protein sequence ID" value="MFC6396745.1"/>
    <property type="molecule type" value="Genomic_DNA"/>
</dbReference>
<keyword evidence="4 8" id="KW-1003">Cell membrane</keyword>
<organism evidence="10 11">
    <name type="scientific">Luteococcus sanguinis</name>
    <dbReference type="NCBI Taxonomy" id="174038"/>
    <lineage>
        <taxon>Bacteria</taxon>
        <taxon>Bacillati</taxon>
        <taxon>Actinomycetota</taxon>
        <taxon>Actinomycetes</taxon>
        <taxon>Propionibacteriales</taxon>
        <taxon>Propionibacteriaceae</taxon>
        <taxon>Luteococcus</taxon>
    </lineage>
</organism>
<comment type="caution">
    <text evidence="10">The sequence shown here is derived from an EMBL/GenBank/DDBJ whole genome shotgun (WGS) entry which is preliminary data.</text>
</comment>
<evidence type="ECO:0000256" key="2">
    <source>
        <dbReference type="ARBA" id="ARBA00010692"/>
    </source>
</evidence>
<accession>A0ABW1X2J4</accession>
<dbReference type="PIRSF" id="PIRSF016661">
    <property type="entry name" value="BioY"/>
    <property type="match status" value="1"/>
</dbReference>
<feature type="transmembrane region" description="Helical" evidence="9">
    <location>
        <begin position="39"/>
        <end position="56"/>
    </location>
</feature>
<evidence type="ECO:0000256" key="3">
    <source>
        <dbReference type="ARBA" id="ARBA00022448"/>
    </source>
</evidence>
<evidence type="ECO:0000256" key="4">
    <source>
        <dbReference type="ARBA" id="ARBA00022475"/>
    </source>
</evidence>
<evidence type="ECO:0000256" key="7">
    <source>
        <dbReference type="ARBA" id="ARBA00023136"/>
    </source>
</evidence>
<dbReference type="PANTHER" id="PTHR34295">
    <property type="entry name" value="BIOTIN TRANSPORTER BIOY"/>
    <property type="match status" value="1"/>
</dbReference>
<evidence type="ECO:0000256" key="5">
    <source>
        <dbReference type="ARBA" id="ARBA00022692"/>
    </source>
</evidence>
<dbReference type="Pfam" id="PF02632">
    <property type="entry name" value="BioY"/>
    <property type="match status" value="1"/>
</dbReference>
<keyword evidence="7 8" id="KW-0472">Membrane</keyword>
<feature type="transmembrane region" description="Helical" evidence="9">
    <location>
        <begin position="92"/>
        <end position="112"/>
    </location>
</feature>
<feature type="transmembrane region" description="Helical" evidence="9">
    <location>
        <begin position="12"/>
        <end position="33"/>
    </location>
</feature>
<keyword evidence="3 8" id="KW-0813">Transport</keyword>
<gene>
    <name evidence="10" type="ORF">ACFP57_07055</name>
</gene>
<keyword evidence="11" id="KW-1185">Reference proteome</keyword>
<keyword evidence="5 9" id="KW-0812">Transmembrane</keyword>
<dbReference type="RefSeq" id="WP_343884255.1">
    <property type="nucleotide sequence ID" value="NZ_BAAAKI010000001.1"/>
</dbReference>
<evidence type="ECO:0000256" key="8">
    <source>
        <dbReference type="PIRNR" id="PIRNR016661"/>
    </source>
</evidence>